<dbReference type="AlphaFoldDB" id="G5J6J9"/>
<sequence length="94" mass="11324">MDILNLIFPEKIIEKLDRKHNVSKQEVKEIFRGFPKYRFIEKGHQKNENLYAAYGQTYSGRYLIVFFIYKQTKEALIISARNMTDGERKKYRKS</sequence>
<evidence type="ECO:0000313" key="1">
    <source>
        <dbReference type="EMBL" id="EHJ12187.1"/>
    </source>
</evidence>
<dbReference type="InterPro" id="IPR007460">
    <property type="entry name" value="BrnT_toxin"/>
</dbReference>
<dbReference type="PATRIC" id="fig|423471.3.peg.2916"/>
<evidence type="ECO:0008006" key="3">
    <source>
        <dbReference type="Google" id="ProtNLM"/>
    </source>
</evidence>
<protein>
    <recommendedName>
        <fullName evidence="3">BrnT family toxin</fullName>
    </recommendedName>
</protein>
<evidence type="ECO:0000313" key="2">
    <source>
        <dbReference type="Proteomes" id="UP000003477"/>
    </source>
</evidence>
<dbReference type="InterPro" id="IPR038573">
    <property type="entry name" value="BrnT_sf"/>
</dbReference>
<name>G5J6J9_CROWT</name>
<organism evidence="1 2">
    <name type="scientific">Crocosphaera watsonii WH 0003</name>
    <dbReference type="NCBI Taxonomy" id="423471"/>
    <lineage>
        <taxon>Bacteria</taxon>
        <taxon>Bacillati</taxon>
        <taxon>Cyanobacteriota</taxon>
        <taxon>Cyanophyceae</taxon>
        <taxon>Oscillatoriophycideae</taxon>
        <taxon>Chroococcales</taxon>
        <taxon>Aphanothecaceae</taxon>
        <taxon>Crocosphaera</taxon>
    </lineage>
</organism>
<accession>G5J6J9</accession>
<dbReference type="RefSeq" id="WP_007311204.1">
    <property type="nucleotide sequence ID" value="NZ_AESD01000457.1"/>
</dbReference>
<dbReference type="EMBL" id="AESD01000457">
    <property type="protein sequence ID" value="EHJ12187.1"/>
    <property type="molecule type" value="Genomic_DNA"/>
</dbReference>
<comment type="caution">
    <text evidence="1">The sequence shown here is derived from an EMBL/GenBank/DDBJ whole genome shotgun (WGS) entry which is preliminary data.</text>
</comment>
<gene>
    <name evidence="1" type="ORF">CWATWH0003_3100</name>
</gene>
<dbReference type="Proteomes" id="UP000003477">
    <property type="component" value="Unassembled WGS sequence"/>
</dbReference>
<proteinExistence type="predicted"/>
<dbReference type="Pfam" id="PF04365">
    <property type="entry name" value="BrnT_toxin"/>
    <property type="match status" value="1"/>
</dbReference>
<reference evidence="1 2" key="1">
    <citation type="journal article" date="2011" name="Front. Microbiol.">
        <title>Two Strains of Crocosphaera watsonii with Highly Conserved Genomes are Distinguished by Strain-Specific Features.</title>
        <authorList>
            <person name="Bench S.R."/>
            <person name="Ilikchyan I.N."/>
            <person name="Tripp H.J."/>
            <person name="Zehr J.P."/>
        </authorList>
    </citation>
    <scope>NUCLEOTIDE SEQUENCE [LARGE SCALE GENOMIC DNA]</scope>
    <source>
        <strain evidence="1 2">WH 0003</strain>
    </source>
</reference>
<dbReference type="Gene3D" id="3.10.450.530">
    <property type="entry name" value="Ribonuclease toxin, BrnT, of type II toxin-antitoxin system"/>
    <property type="match status" value="1"/>
</dbReference>
<dbReference type="GeneID" id="88766686"/>